<evidence type="ECO:0000259" key="1">
    <source>
        <dbReference type="Pfam" id="PF04738"/>
    </source>
</evidence>
<dbReference type="Proteomes" id="UP000240419">
    <property type="component" value="Unassembled WGS sequence"/>
</dbReference>
<dbReference type="Pfam" id="PF14028">
    <property type="entry name" value="Lant_dehydr_C"/>
    <property type="match status" value="1"/>
</dbReference>
<organism evidence="3 4">
    <name type="scientific">Brevibacillus fortis</name>
    <dbReference type="NCBI Taxonomy" id="2126352"/>
    <lineage>
        <taxon>Bacteria</taxon>
        <taxon>Bacillati</taxon>
        <taxon>Bacillota</taxon>
        <taxon>Bacilli</taxon>
        <taxon>Bacillales</taxon>
        <taxon>Paenibacillaceae</taxon>
        <taxon>Brevibacillus</taxon>
    </lineage>
</organism>
<dbReference type="RefSeq" id="WP_106839071.1">
    <property type="nucleotide sequence ID" value="NZ_JBCNIW010000029.1"/>
</dbReference>
<evidence type="ECO:0000313" key="3">
    <source>
        <dbReference type="EMBL" id="PSJ95504.1"/>
    </source>
</evidence>
<gene>
    <name evidence="3" type="ORF">C7R93_12255</name>
</gene>
<dbReference type="OrthoDB" id="1273722at2"/>
<evidence type="ECO:0000259" key="2">
    <source>
        <dbReference type="Pfam" id="PF14028"/>
    </source>
</evidence>
<proteinExistence type="predicted"/>
<dbReference type="AlphaFoldDB" id="A0A2P7V8G1"/>
<feature type="domain" description="Thiopeptide-type bacteriocin biosynthesis" evidence="2">
    <location>
        <begin position="790"/>
        <end position="1053"/>
    </location>
</feature>
<accession>A0A2P7V8G1</accession>
<keyword evidence="4" id="KW-1185">Reference proteome</keyword>
<protein>
    <submittedName>
        <fullName evidence="3">Lantibiotic dehydratase</fullName>
    </submittedName>
</protein>
<dbReference type="InterPro" id="IPR006827">
    <property type="entry name" value="Lant_deHydtase_N"/>
</dbReference>
<feature type="domain" description="Lantibiotic dehydratase N-terminal" evidence="1">
    <location>
        <begin position="60"/>
        <end position="717"/>
    </location>
</feature>
<dbReference type="NCBIfam" id="TIGR03891">
    <property type="entry name" value="thiopep_ocin"/>
    <property type="match status" value="1"/>
</dbReference>
<evidence type="ECO:0000313" key="4">
    <source>
        <dbReference type="Proteomes" id="UP000240419"/>
    </source>
</evidence>
<name>A0A2P7V8G1_9BACL</name>
<dbReference type="EMBL" id="PXZM01000018">
    <property type="protein sequence ID" value="PSJ95504.1"/>
    <property type="molecule type" value="Genomic_DNA"/>
</dbReference>
<reference evidence="3 4" key="1">
    <citation type="submission" date="2018-03" db="EMBL/GenBank/DDBJ databases">
        <title>Brevisbacillus phylogenomics.</title>
        <authorList>
            <person name="Dunlap C."/>
        </authorList>
    </citation>
    <scope>NUCLEOTIDE SEQUENCE [LARGE SCALE GENOMIC DNA]</scope>
    <source>
        <strain evidence="3 4">NRRL NRS-1210</strain>
    </source>
</reference>
<dbReference type="InterPro" id="IPR023809">
    <property type="entry name" value="Thiopep_bacteriocin_synth_dom"/>
</dbReference>
<comment type="caution">
    <text evidence="3">The sequence shown here is derived from an EMBL/GenBank/DDBJ whole genome shotgun (WGS) entry which is preliminary data.</text>
</comment>
<dbReference type="Pfam" id="PF04738">
    <property type="entry name" value="Lant_dehydr_N"/>
    <property type="match status" value="1"/>
</dbReference>
<sequence length="1068" mass="123871">MAKQILERELTTRYRENKKEGNLYASADFFMLRVPLYPIEIFYELNKTSDYLAAIKEYARDEKVREAILISSPSLYEALPNLEGDPTSRKTKQALSSFVRFLLRMSTRSTPYGLFAGVAMGSFTDKTNVSLKDSHFHQKRTRPDMEWLLAIIQRVEQRLDVVKQLKVQRNHASVQLGGRMELTFATEYGQMKRLDGKQKERISIRATEVVHAVFDLAKQPIRFEQLIARLMEKYPEAGEQKVTGLLWQLFSQEFLISELRPPLTVATPFDYVMERLALLDGVQDIYSELTAIQAKMNQYDRHPIGTGIQDFQELIAQMKDLEASMMPVQVDLHIGNHNASLHKGIGEEVAKAVECLWRMSLPQRGASHLRSYHRDFLEKYGTSREVPVLELLSDEVGLGAPAGYMFPQSSRREPVSPLKYSDKREARLMRKVVHAIATKTREIEITNDLLDQLDTELVDTKYAPDSLEMYVEVIAPSQEAIDQGDYLLEVAPMPGSAKVGQSFGRFLDILGPEAIEKHEQIHNQVQGQHEDVIFVDANYLSPVGRHANIVLHPSLSRYELAIGTNCSEKAQHILQLEDIVVGATIEHFYLKSRTHGKKLVISSDNMLNFKNAPNIYRFLREVSMENERLWNPFSWGNMDASPYLPRVRYGKTILSPAIWKLIPDSLGLKGDPKEDKIWNEAFTKWRMEWDLPRYVYMAFGDNRILLDLDNPYHVEELRTELFKSNNIQLREKIGGTEEYWVTGPDGHFSMECVVPLLRRPPIEKKINIPSYRNENVLSKEQYLKFPGSDWLFLKLYGGHQRQDEFIVDQIHAFADSMVKKGVADEWFFMRYVDPDHHIRLRFHGKPEKLMQEIFAELYPWIQECQREGFIQRMVIDTYDREVERYGGPSIMADAERVFAKDSQTTANLLRFLRLHQTYLPDYVLATISIIDMMTRFGLRFEQQLAWMEMRVKKDAQREEFRKWRKPLLTLADPRNDWQGLRSHPSGEAIREAMALRADVLEDFGRLVVECEQNHSLWSSPSMVMGSLIHLHCNRLFGVRREMEDKSMAFVRHTLHSQLHWRENAGDSI</sequence>